<dbReference type="EMBL" id="JAUSTZ010000001">
    <property type="protein sequence ID" value="MDQ0223764.1"/>
    <property type="molecule type" value="Genomic_DNA"/>
</dbReference>
<dbReference type="PROSITE" id="PS01124">
    <property type="entry name" value="HTH_ARAC_FAMILY_2"/>
    <property type="match status" value="1"/>
</dbReference>
<dbReference type="InterPro" id="IPR018062">
    <property type="entry name" value="HTH_AraC-typ_CS"/>
</dbReference>
<dbReference type="SMART" id="SM00448">
    <property type="entry name" value="REC"/>
    <property type="match status" value="1"/>
</dbReference>
<comment type="subcellular location">
    <subcellularLocation>
        <location evidence="1">Cytoplasm</location>
    </subcellularLocation>
</comment>
<dbReference type="SMART" id="SM00342">
    <property type="entry name" value="HTH_ARAC"/>
    <property type="match status" value="1"/>
</dbReference>
<name>A0ABT9YUU8_9BACI</name>
<keyword evidence="3 8" id="KW-0597">Phosphoprotein</keyword>
<dbReference type="RefSeq" id="WP_174880287.1">
    <property type="nucleotide sequence ID" value="NZ_CADEPK010000138.1"/>
</dbReference>
<dbReference type="SUPFAM" id="SSF46689">
    <property type="entry name" value="Homeodomain-like"/>
    <property type="match status" value="2"/>
</dbReference>
<feature type="domain" description="HTH araC/xylS-type" evidence="9">
    <location>
        <begin position="300"/>
        <end position="399"/>
    </location>
</feature>
<keyword evidence="7" id="KW-0804">Transcription</keyword>
<dbReference type="InterPro" id="IPR009057">
    <property type="entry name" value="Homeodomain-like_sf"/>
</dbReference>
<dbReference type="PROSITE" id="PS00041">
    <property type="entry name" value="HTH_ARAC_FAMILY_1"/>
    <property type="match status" value="1"/>
</dbReference>
<feature type="domain" description="Response regulatory" evidence="10">
    <location>
        <begin position="7"/>
        <end position="124"/>
    </location>
</feature>
<keyword evidence="12" id="KW-1185">Reference proteome</keyword>
<evidence type="ECO:0000256" key="2">
    <source>
        <dbReference type="ARBA" id="ARBA00022490"/>
    </source>
</evidence>
<dbReference type="InterPro" id="IPR001789">
    <property type="entry name" value="Sig_transdc_resp-reg_receiver"/>
</dbReference>
<gene>
    <name evidence="11" type="ORF">J2S02_000086</name>
</gene>
<organism evidence="11 12">
    <name type="scientific">Metabacillus niabensis</name>
    <dbReference type="NCBI Taxonomy" id="324854"/>
    <lineage>
        <taxon>Bacteria</taxon>
        <taxon>Bacillati</taxon>
        <taxon>Bacillota</taxon>
        <taxon>Bacilli</taxon>
        <taxon>Bacillales</taxon>
        <taxon>Bacillaceae</taxon>
        <taxon>Metabacillus</taxon>
    </lineage>
</organism>
<dbReference type="PROSITE" id="PS50110">
    <property type="entry name" value="RESPONSE_REGULATORY"/>
    <property type="match status" value="1"/>
</dbReference>
<keyword evidence="6" id="KW-0238">DNA-binding</keyword>
<dbReference type="SUPFAM" id="SSF52172">
    <property type="entry name" value="CheY-like"/>
    <property type="match status" value="1"/>
</dbReference>
<dbReference type="InterPro" id="IPR020449">
    <property type="entry name" value="Tscrpt_reg_AraC-type_HTH"/>
</dbReference>
<evidence type="ECO:0000259" key="9">
    <source>
        <dbReference type="PROSITE" id="PS01124"/>
    </source>
</evidence>
<dbReference type="PANTHER" id="PTHR42713:SF3">
    <property type="entry name" value="TRANSCRIPTIONAL REGULATORY PROTEIN HPTR"/>
    <property type="match status" value="1"/>
</dbReference>
<evidence type="ECO:0000259" key="10">
    <source>
        <dbReference type="PROSITE" id="PS50110"/>
    </source>
</evidence>
<proteinExistence type="predicted"/>
<dbReference type="InterPro" id="IPR051552">
    <property type="entry name" value="HptR"/>
</dbReference>
<evidence type="ECO:0000313" key="11">
    <source>
        <dbReference type="EMBL" id="MDQ0223764.1"/>
    </source>
</evidence>
<dbReference type="Pfam" id="PF12833">
    <property type="entry name" value="HTH_18"/>
    <property type="match status" value="1"/>
</dbReference>
<keyword evidence="2" id="KW-0963">Cytoplasm</keyword>
<evidence type="ECO:0000256" key="4">
    <source>
        <dbReference type="ARBA" id="ARBA00023012"/>
    </source>
</evidence>
<feature type="modified residue" description="4-aspartylphosphate" evidence="8">
    <location>
        <position position="59"/>
    </location>
</feature>
<evidence type="ECO:0000313" key="12">
    <source>
        <dbReference type="Proteomes" id="UP001232245"/>
    </source>
</evidence>
<evidence type="ECO:0000256" key="7">
    <source>
        <dbReference type="ARBA" id="ARBA00023163"/>
    </source>
</evidence>
<dbReference type="PANTHER" id="PTHR42713">
    <property type="entry name" value="HISTIDINE KINASE-RELATED"/>
    <property type="match status" value="1"/>
</dbReference>
<dbReference type="Gene3D" id="3.40.50.2300">
    <property type="match status" value="1"/>
</dbReference>
<evidence type="ECO:0000256" key="3">
    <source>
        <dbReference type="ARBA" id="ARBA00022553"/>
    </source>
</evidence>
<sequence length="403" mass="46605">MKKTVWNVLIADDEPIIREGIRDSVDWSSLSMNVIAEAEDGEEALELSLKYQVDILLVDLNMPIMNGLSLIKEIRNKLPSCKVVIITGHDEFKYAQEAVRLQVTDYILKPADPLQLREVLLGVKKQLEEFVKQDELLSIASSQLAKNMPLLREKFAREWSEGKLEDAEVQRQLSFLELPMEIPKQLVMIHCPEYSAKKPFLNEKEKGIILTSIRNEITCHLEAKQHILFLDESERFVVIIWDDYQEQNWCQIEHDLYQALQMSVNIVKKHIEESVGSVQEVYQLLSDELENEAAISPIVRRAKQFITENYTDPSLTLERVASHLHVSPVYLSRIIKQELGVSFVRFVTNMRIQKSIELLNQTDMPIVEIAEMVGYDTQHYFSTAFKKVTGVSPIKYRKQNMML</sequence>
<evidence type="ECO:0000256" key="6">
    <source>
        <dbReference type="ARBA" id="ARBA00023125"/>
    </source>
</evidence>
<dbReference type="PRINTS" id="PR00032">
    <property type="entry name" value="HTHARAC"/>
</dbReference>
<protein>
    <submittedName>
        <fullName evidence="11">Two-component system response regulator YesN</fullName>
    </submittedName>
</protein>
<reference evidence="11 12" key="1">
    <citation type="submission" date="2023-07" db="EMBL/GenBank/DDBJ databases">
        <title>Genomic Encyclopedia of Type Strains, Phase IV (KMG-IV): sequencing the most valuable type-strain genomes for metagenomic binning, comparative biology and taxonomic classification.</title>
        <authorList>
            <person name="Goeker M."/>
        </authorList>
    </citation>
    <scope>NUCLEOTIDE SEQUENCE [LARGE SCALE GENOMIC DNA]</scope>
    <source>
        <strain evidence="11 12">DSM 17723</strain>
    </source>
</reference>
<dbReference type="InterPro" id="IPR011006">
    <property type="entry name" value="CheY-like_superfamily"/>
</dbReference>
<dbReference type="Gene3D" id="1.10.10.60">
    <property type="entry name" value="Homeodomain-like"/>
    <property type="match status" value="2"/>
</dbReference>
<dbReference type="InterPro" id="IPR018060">
    <property type="entry name" value="HTH_AraC"/>
</dbReference>
<evidence type="ECO:0000256" key="1">
    <source>
        <dbReference type="ARBA" id="ARBA00004496"/>
    </source>
</evidence>
<dbReference type="Proteomes" id="UP001232245">
    <property type="component" value="Unassembled WGS sequence"/>
</dbReference>
<dbReference type="CDD" id="cd17536">
    <property type="entry name" value="REC_YesN-like"/>
    <property type="match status" value="1"/>
</dbReference>
<keyword evidence="4" id="KW-0902">Two-component regulatory system</keyword>
<comment type="caution">
    <text evidence="11">The sequence shown here is derived from an EMBL/GenBank/DDBJ whole genome shotgun (WGS) entry which is preliminary data.</text>
</comment>
<dbReference type="Pfam" id="PF00072">
    <property type="entry name" value="Response_reg"/>
    <property type="match status" value="1"/>
</dbReference>
<evidence type="ECO:0000256" key="5">
    <source>
        <dbReference type="ARBA" id="ARBA00023015"/>
    </source>
</evidence>
<accession>A0ABT9YUU8</accession>
<keyword evidence="5" id="KW-0805">Transcription regulation</keyword>
<evidence type="ECO:0000256" key="8">
    <source>
        <dbReference type="PROSITE-ProRule" id="PRU00169"/>
    </source>
</evidence>